<accession>A0A136A2A0</accession>
<organism evidence="2 3">
    <name type="scientific">Paraglaciecola hydrolytica</name>
    <dbReference type="NCBI Taxonomy" id="1799789"/>
    <lineage>
        <taxon>Bacteria</taxon>
        <taxon>Pseudomonadati</taxon>
        <taxon>Pseudomonadota</taxon>
        <taxon>Gammaproteobacteria</taxon>
        <taxon>Alteromonadales</taxon>
        <taxon>Alteromonadaceae</taxon>
        <taxon>Paraglaciecola</taxon>
    </lineage>
</organism>
<feature type="domain" description="Tetrapyrrole methylase" evidence="1">
    <location>
        <begin position="9"/>
        <end position="216"/>
    </location>
</feature>
<sequence length="272" mass="29683">MLTKQEGSLVVVGTGISVAGQMTLLTRSVIENADIVFIGISNKVGENVVKKVNPNTVELNDLYTQGKSRAVTYQQMTDRIVDAVIAGQKVCAAFYGHPGVFVNPSHAAIKQVRALGLRAEMLPGISAEDCLVADLGIDPAAFGCQSYEATQFLFRDYTLDPHMTQIIWQIGLAGEATLGMLNADHCKVGLILYQEVLMELYPATHEIILYEAATMPLYGPKIQRFPLCELANCKPTLISTLVVPSLGLPDYHTGRLTKLGLTQEQVINYRKT</sequence>
<evidence type="ECO:0000259" key="1">
    <source>
        <dbReference type="Pfam" id="PF00590"/>
    </source>
</evidence>
<dbReference type="OrthoDB" id="1459304at2"/>
<keyword evidence="2" id="KW-0489">Methyltransferase</keyword>
<name>A0A136A2A0_9ALTE</name>
<comment type="caution">
    <text evidence="2">The sequence shown here is derived from an EMBL/GenBank/DDBJ whole genome shotgun (WGS) entry which is preliminary data.</text>
</comment>
<dbReference type="InterPro" id="IPR014777">
    <property type="entry name" value="4pyrrole_Mease_sub1"/>
</dbReference>
<evidence type="ECO:0000313" key="2">
    <source>
        <dbReference type="EMBL" id="KXI29355.1"/>
    </source>
</evidence>
<dbReference type="CDD" id="cd19916">
    <property type="entry name" value="OphMA_like"/>
    <property type="match status" value="1"/>
</dbReference>
<dbReference type="Pfam" id="PF00590">
    <property type="entry name" value="TP_methylase"/>
    <property type="match status" value="1"/>
</dbReference>
<gene>
    <name evidence="2" type="ORF">AX660_14545</name>
</gene>
<dbReference type="Proteomes" id="UP000070299">
    <property type="component" value="Unassembled WGS sequence"/>
</dbReference>
<dbReference type="GO" id="GO:0008168">
    <property type="term" value="F:methyltransferase activity"/>
    <property type="evidence" value="ECO:0007669"/>
    <property type="project" value="UniProtKB-KW"/>
</dbReference>
<evidence type="ECO:0000313" key="3">
    <source>
        <dbReference type="Proteomes" id="UP000070299"/>
    </source>
</evidence>
<dbReference type="Gene3D" id="3.40.1010.10">
    <property type="entry name" value="Cobalt-precorrin-4 Transmethylase, Domain 1"/>
    <property type="match status" value="1"/>
</dbReference>
<dbReference type="RefSeq" id="WP_068376669.1">
    <property type="nucleotide sequence ID" value="NZ_LSNE01000005.1"/>
</dbReference>
<dbReference type="GO" id="GO:0032259">
    <property type="term" value="P:methylation"/>
    <property type="evidence" value="ECO:0007669"/>
    <property type="project" value="UniProtKB-KW"/>
</dbReference>
<proteinExistence type="predicted"/>
<dbReference type="AlphaFoldDB" id="A0A136A2A0"/>
<dbReference type="SUPFAM" id="SSF53790">
    <property type="entry name" value="Tetrapyrrole methylase"/>
    <property type="match status" value="1"/>
</dbReference>
<keyword evidence="3" id="KW-1185">Reference proteome</keyword>
<dbReference type="InterPro" id="IPR000878">
    <property type="entry name" value="4pyrrol_Mease"/>
</dbReference>
<dbReference type="InterPro" id="IPR035996">
    <property type="entry name" value="4pyrrol_Methylase_sf"/>
</dbReference>
<protein>
    <submittedName>
        <fullName evidence="2">Methylase</fullName>
    </submittedName>
</protein>
<dbReference type="STRING" id="1799789.AX660_14545"/>
<dbReference type="EMBL" id="LSNE01000005">
    <property type="protein sequence ID" value="KXI29355.1"/>
    <property type="molecule type" value="Genomic_DNA"/>
</dbReference>
<reference evidence="3" key="1">
    <citation type="submission" date="2016-02" db="EMBL/GenBank/DDBJ databases">
        <authorList>
            <person name="Schultz-Johansen M."/>
            <person name="Glaring M.A."/>
            <person name="Bech P.K."/>
            <person name="Stougaard P."/>
        </authorList>
    </citation>
    <scope>NUCLEOTIDE SEQUENCE [LARGE SCALE GENOMIC DNA]</scope>
    <source>
        <strain evidence="3">S66</strain>
    </source>
</reference>
<keyword evidence="2" id="KW-0808">Transferase</keyword>